<proteinExistence type="predicted"/>
<organism evidence="1">
    <name type="scientific">marine sediment metagenome</name>
    <dbReference type="NCBI Taxonomy" id="412755"/>
    <lineage>
        <taxon>unclassified sequences</taxon>
        <taxon>metagenomes</taxon>
        <taxon>ecological metagenomes</taxon>
    </lineage>
</organism>
<protein>
    <submittedName>
        <fullName evidence="1">Uncharacterized protein</fullName>
    </submittedName>
</protein>
<dbReference type="AlphaFoldDB" id="X0YXB4"/>
<accession>X0YXB4</accession>
<evidence type="ECO:0000313" key="1">
    <source>
        <dbReference type="EMBL" id="GAG41221.1"/>
    </source>
</evidence>
<sequence>MYDAVQSKGEHNIVNRKITGIESVTVNGVDSLNIETVDIWPVTEEMSEDLIDILFSPWIVEGIGAKQWAKCWLLKVVHDGWTDVWDTYIEYDAEAPVIPTLVVTLEILTEGVVGTEVWTFQASKSYVSNLDDIGMRIEEKYTPGAIWILINGTVAITHP</sequence>
<dbReference type="EMBL" id="BARS01042345">
    <property type="protein sequence ID" value="GAG41221.1"/>
    <property type="molecule type" value="Genomic_DNA"/>
</dbReference>
<reference evidence="1" key="1">
    <citation type="journal article" date="2014" name="Front. Microbiol.">
        <title>High frequency of phylogenetically diverse reductive dehalogenase-homologous genes in deep subseafloor sedimentary metagenomes.</title>
        <authorList>
            <person name="Kawai M."/>
            <person name="Futagami T."/>
            <person name="Toyoda A."/>
            <person name="Takaki Y."/>
            <person name="Nishi S."/>
            <person name="Hori S."/>
            <person name="Arai W."/>
            <person name="Tsubouchi T."/>
            <person name="Morono Y."/>
            <person name="Uchiyama I."/>
            <person name="Ito T."/>
            <person name="Fujiyama A."/>
            <person name="Inagaki F."/>
            <person name="Takami H."/>
        </authorList>
    </citation>
    <scope>NUCLEOTIDE SEQUENCE</scope>
    <source>
        <strain evidence="1">Expedition CK06-06</strain>
    </source>
</reference>
<name>X0YXB4_9ZZZZ</name>
<gene>
    <name evidence="1" type="ORF">S01H1_64254</name>
</gene>
<comment type="caution">
    <text evidence="1">The sequence shown here is derived from an EMBL/GenBank/DDBJ whole genome shotgun (WGS) entry which is preliminary data.</text>
</comment>